<gene>
    <name evidence="2" type="ORF">Q5Y73_13070</name>
</gene>
<dbReference type="PIRSF" id="PIRSF036382">
    <property type="entry name" value="RR_antiterm"/>
    <property type="match status" value="1"/>
</dbReference>
<dbReference type="Pfam" id="PF03861">
    <property type="entry name" value="ANTAR"/>
    <property type="match status" value="1"/>
</dbReference>
<name>A0ABT9J0F5_9BACL</name>
<accession>A0ABT9J0F5</accession>
<dbReference type="PROSITE" id="PS50921">
    <property type="entry name" value="ANTAR"/>
    <property type="match status" value="1"/>
</dbReference>
<sequence length="199" mass="23109">MIQNFLLIKSSADVSGLGEESIKSISEFIEMLKELGYRVKSITTEDHIEKKSLDSIDAIILQMRISNLNQWTQKLSAIKDLPFIWWCDSHTAVNDNCKLDLGIDGIVFPQMKSVEIHWTFHLCSNQHLQKTQWKKEREQLLSKLEERKWIEQAKGIISKIKNISEAEAYDFLRKQAMNDRKRLADVAISIVKVHQLLND</sequence>
<dbReference type="InterPro" id="IPR005561">
    <property type="entry name" value="ANTAR"/>
</dbReference>
<organism evidence="2 3">
    <name type="scientific">Chengkuizengella axinellae</name>
    <dbReference type="NCBI Taxonomy" id="3064388"/>
    <lineage>
        <taxon>Bacteria</taxon>
        <taxon>Bacillati</taxon>
        <taxon>Bacillota</taxon>
        <taxon>Bacilli</taxon>
        <taxon>Bacillales</taxon>
        <taxon>Paenibacillaceae</taxon>
        <taxon>Chengkuizengella</taxon>
    </lineage>
</organism>
<dbReference type="EMBL" id="JAVAMP010000005">
    <property type="protein sequence ID" value="MDP5275045.1"/>
    <property type="molecule type" value="Genomic_DNA"/>
</dbReference>
<dbReference type="RefSeq" id="WP_305992353.1">
    <property type="nucleotide sequence ID" value="NZ_JAVAMP010000005.1"/>
</dbReference>
<reference evidence="2 3" key="1">
    <citation type="submission" date="2023-08" db="EMBL/GenBank/DDBJ databases">
        <authorList>
            <person name="Park J.-S."/>
        </authorList>
    </citation>
    <scope>NUCLEOTIDE SEQUENCE [LARGE SCALE GENOMIC DNA]</scope>
    <source>
        <strain evidence="2 3">2205SS18-9</strain>
    </source>
</reference>
<evidence type="ECO:0000259" key="1">
    <source>
        <dbReference type="PROSITE" id="PS50921"/>
    </source>
</evidence>
<dbReference type="Gene3D" id="1.10.10.10">
    <property type="entry name" value="Winged helix-like DNA-binding domain superfamily/Winged helix DNA-binding domain"/>
    <property type="match status" value="1"/>
</dbReference>
<keyword evidence="3" id="KW-1185">Reference proteome</keyword>
<dbReference type="SUPFAM" id="SSF52172">
    <property type="entry name" value="CheY-like"/>
    <property type="match status" value="1"/>
</dbReference>
<dbReference type="Proteomes" id="UP001231941">
    <property type="component" value="Unassembled WGS sequence"/>
</dbReference>
<feature type="domain" description="ANTAR" evidence="1">
    <location>
        <begin position="130"/>
        <end position="191"/>
    </location>
</feature>
<dbReference type="InterPro" id="IPR011006">
    <property type="entry name" value="CheY-like_superfamily"/>
</dbReference>
<proteinExistence type="predicted"/>
<evidence type="ECO:0000313" key="2">
    <source>
        <dbReference type="EMBL" id="MDP5275045.1"/>
    </source>
</evidence>
<evidence type="ECO:0000313" key="3">
    <source>
        <dbReference type="Proteomes" id="UP001231941"/>
    </source>
</evidence>
<dbReference type="InterPro" id="IPR036388">
    <property type="entry name" value="WH-like_DNA-bd_sf"/>
</dbReference>
<protein>
    <submittedName>
        <fullName evidence="2">ANTAR domain-containing protein</fullName>
    </submittedName>
</protein>
<dbReference type="InterPro" id="IPR008327">
    <property type="entry name" value="Sig_transdc_resp-reg_antiterm"/>
</dbReference>
<comment type="caution">
    <text evidence="2">The sequence shown here is derived from an EMBL/GenBank/DDBJ whole genome shotgun (WGS) entry which is preliminary data.</text>
</comment>
<dbReference type="SMART" id="SM01012">
    <property type="entry name" value="ANTAR"/>
    <property type="match status" value="1"/>
</dbReference>